<dbReference type="InterPro" id="IPR039425">
    <property type="entry name" value="RNA_pol_sigma-70-like"/>
</dbReference>
<dbReference type="InterPro" id="IPR013325">
    <property type="entry name" value="RNA_pol_sigma_r2"/>
</dbReference>
<keyword evidence="3" id="KW-0731">Sigma factor</keyword>
<dbReference type="InterPro" id="IPR036388">
    <property type="entry name" value="WH-like_DNA-bd_sf"/>
</dbReference>
<evidence type="ECO:0000259" key="6">
    <source>
        <dbReference type="Pfam" id="PF04542"/>
    </source>
</evidence>
<dbReference type="GO" id="GO:0003677">
    <property type="term" value="F:DNA binding"/>
    <property type="evidence" value="ECO:0007669"/>
    <property type="project" value="UniProtKB-KW"/>
</dbReference>
<name>A0A1G2QJP5_9BACT</name>
<comment type="caution">
    <text evidence="8">The sequence shown here is derived from an EMBL/GenBank/DDBJ whole genome shotgun (WGS) entry which is preliminary data.</text>
</comment>
<comment type="similarity">
    <text evidence="1">Belongs to the sigma-70 factor family. ECF subfamily.</text>
</comment>
<dbReference type="GO" id="GO:0016987">
    <property type="term" value="F:sigma factor activity"/>
    <property type="evidence" value="ECO:0007669"/>
    <property type="project" value="UniProtKB-KW"/>
</dbReference>
<dbReference type="Pfam" id="PF08281">
    <property type="entry name" value="Sigma70_r4_2"/>
    <property type="match status" value="1"/>
</dbReference>
<dbReference type="Gene3D" id="1.10.1740.10">
    <property type="match status" value="1"/>
</dbReference>
<proteinExistence type="inferred from homology"/>
<sequence length="177" mass="20479">MVSKSKQDQQRQAALKALLTSAYDSYGKGLFTRAFFKVHSESTGQDLVSDTFLKTWKYLVKGGKIESMKAFLYHILNNLIVDEYRKQKTVSLDELSEKGFELTDEKSDRMLNIFDGKAMVVLIQRLPENYRKVMRMRFIQELSLEEMSLLTGQSKNSLAVKIHRGLKKLKALHEHRS</sequence>
<keyword evidence="2" id="KW-0805">Transcription regulation</keyword>
<feature type="domain" description="RNA polymerase sigma-70 region 2" evidence="6">
    <location>
        <begin position="23"/>
        <end position="88"/>
    </location>
</feature>
<evidence type="ECO:0000256" key="3">
    <source>
        <dbReference type="ARBA" id="ARBA00023082"/>
    </source>
</evidence>
<evidence type="ECO:0000256" key="5">
    <source>
        <dbReference type="ARBA" id="ARBA00023163"/>
    </source>
</evidence>
<dbReference type="PANTHER" id="PTHR43133">
    <property type="entry name" value="RNA POLYMERASE ECF-TYPE SIGMA FACTO"/>
    <property type="match status" value="1"/>
</dbReference>
<evidence type="ECO:0000259" key="7">
    <source>
        <dbReference type="Pfam" id="PF08281"/>
    </source>
</evidence>
<dbReference type="InterPro" id="IPR013324">
    <property type="entry name" value="RNA_pol_sigma_r3/r4-like"/>
</dbReference>
<dbReference type="InterPro" id="IPR007627">
    <property type="entry name" value="RNA_pol_sigma70_r2"/>
</dbReference>
<evidence type="ECO:0000313" key="9">
    <source>
        <dbReference type="Proteomes" id="UP000177140"/>
    </source>
</evidence>
<accession>A0A1G2QJP5</accession>
<dbReference type="PANTHER" id="PTHR43133:SF8">
    <property type="entry name" value="RNA POLYMERASE SIGMA FACTOR HI_1459-RELATED"/>
    <property type="match status" value="1"/>
</dbReference>
<dbReference type="EMBL" id="MHTM01000047">
    <property type="protein sequence ID" value="OHA60678.1"/>
    <property type="molecule type" value="Genomic_DNA"/>
</dbReference>
<keyword evidence="5" id="KW-0804">Transcription</keyword>
<dbReference type="SUPFAM" id="SSF88946">
    <property type="entry name" value="Sigma2 domain of RNA polymerase sigma factors"/>
    <property type="match status" value="1"/>
</dbReference>
<dbReference type="GO" id="GO:0006352">
    <property type="term" value="P:DNA-templated transcription initiation"/>
    <property type="evidence" value="ECO:0007669"/>
    <property type="project" value="InterPro"/>
</dbReference>
<dbReference type="Proteomes" id="UP000177140">
    <property type="component" value="Unassembled WGS sequence"/>
</dbReference>
<evidence type="ECO:0008006" key="10">
    <source>
        <dbReference type="Google" id="ProtNLM"/>
    </source>
</evidence>
<dbReference type="InterPro" id="IPR014284">
    <property type="entry name" value="RNA_pol_sigma-70_dom"/>
</dbReference>
<organism evidence="8 9">
    <name type="scientific">Candidatus Vogelbacteria bacterium RIFOXYD2_FULL_44_9</name>
    <dbReference type="NCBI Taxonomy" id="1802441"/>
    <lineage>
        <taxon>Bacteria</taxon>
        <taxon>Candidatus Vogeliibacteriota</taxon>
    </lineage>
</organism>
<gene>
    <name evidence="8" type="ORF">A2556_02530</name>
</gene>
<dbReference type="InterPro" id="IPR013249">
    <property type="entry name" value="RNA_pol_sigma70_r4_t2"/>
</dbReference>
<dbReference type="CDD" id="cd06171">
    <property type="entry name" value="Sigma70_r4"/>
    <property type="match status" value="1"/>
</dbReference>
<evidence type="ECO:0000313" key="8">
    <source>
        <dbReference type="EMBL" id="OHA60678.1"/>
    </source>
</evidence>
<evidence type="ECO:0000256" key="1">
    <source>
        <dbReference type="ARBA" id="ARBA00010641"/>
    </source>
</evidence>
<dbReference type="NCBIfam" id="TIGR02937">
    <property type="entry name" value="sigma70-ECF"/>
    <property type="match status" value="1"/>
</dbReference>
<dbReference type="Gene3D" id="1.10.10.10">
    <property type="entry name" value="Winged helix-like DNA-binding domain superfamily/Winged helix DNA-binding domain"/>
    <property type="match status" value="1"/>
</dbReference>
<feature type="domain" description="RNA polymerase sigma factor 70 region 4 type 2" evidence="7">
    <location>
        <begin position="121"/>
        <end position="169"/>
    </location>
</feature>
<evidence type="ECO:0000256" key="2">
    <source>
        <dbReference type="ARBA" id="ARBA00023015"/>
    </source>
</evidence>
<dbReference type="Pfam" id="PF04542">
    <property type="entry name" value="Sigma70_r2"/>
    <property type="match status" value="1"/>
</dbReference>
<dbReference type="AlphaFoldDB" id="A0A1G2QJP5"/>
<dbReference type="SUPFAM" id="SSF88659">
    <property type="entry name" value="Sigma3 and sigma4 domains of RNA polymerase sigma factors"/>
    <property type="match status" value="1"/>
</dbReference>
<evidence type="ECO:0000256" key="4">
    <source>
        <dbReference type="ARBA" id="ARBA00023125"/>
    </source>
</evidence>
<protein>
    <recommendedName>
        <fullName evidence="10">RNA polymerase sigma factor 70 region 4 type 2 domain-containing protein</fullName>
    </recommendedName>
</protein>
<keyword evidence="4" id="KW-0238">DNA-binding</keyword>
<reference evidence="8 9" key="1">
    <citation type="journal article" date="2016" name="Nat. Commun.">
        <title>Thousands of microbial genomes shed light on interconnected biogeochemical processes in an aquifer system.</title>
        <authorList>
            <person name="Anantharaman K."/>
            <person name="Brown C.T."/>
            <person name="Hug L.A."/>
            <person name="Sharon I."/>
            <person name="Castelle C.J."/>
            <person name="Probst A.J."/>
            <person name="Thomas B.C."/>
            <person name="Singh A."/>
            <person name="Wilkins M.J."/>
            <person name="Karaoz U."/>
            <person name="Brodie E.L."/>
            <person name="Williams K.H."/>
            <person name="Hubbard S.S."/>
            <person name="Banfield J.F."/>
        </authorList>
    </citation>
    <scope>NUCLEOTIDE SEQUENCE [LARGE SCALE GENOMIC DNA]</scope>
</reference>